<keyword evidence="2" id="KW-1185">Reference proteome</keyword>
<comment type="caution">
    <text evidence="1">The sequence shown here is derived from an EMBL/GenBank/DDBJ whole genome shotgun (WGS) entry which is preliminary data.</text>
</comment>
<evidence type="ECO:0000313" key="1">
    <source>
        <dbReference type="EMBL" id="GGG81306.1"/>
    </source>
</evidence>
<dbReference type="Proteomes" id="UP000600247">
    <property type="component" value="Unassembled WGS sequence"/>
</dbReference>
<name>A0A917HKP2_9BACL</name>
<gene>
    <name evidence="1" type="ORF">GCM10010918_43190</name>
</gene>
<accession>A0A917HKP2</accession>
<proteinExistence type="predicted"/>
<dbReference type="RefSeq" id="WP_188891278.1">
    <property type="nucleotide sequence ID" value="NZ_BMHY01000010.1"/>
</dbReference>
<evidence type="ECO:0000313" key="2">
    <source>
        <dbReference type="Proteomes" id="UP000600247"/>
    </source>
</evidence>
<sequence>MYKLLLLTLMVTVWMTLHLQQTDEEAAMKLLHQGKRAVNRAAHAAALQLDRQALSEGIIRIDEAAARAAASSYLAANLQLSGNDWKPLPNSPLREPIQILVFQIIDEGVSFPYVYRNDEYDYEATLRSPGVILIIRMEHPRIFTATKPIGWEIKGVAEQVVG</sequence>
<dbReference type="EMBL" id="BMHY01000010">
    <property type="protein sequence ID" value="GGG81306.1"/>
    <property type="molecule type" value="Genomic_DNA"/>
</dbReference>
<dbReference type="AlphaFoldDB" id="A0A917HKP2"/>
<organism evidence="1 2">
    <name type="scientific">Paenibacillus radicis</name>
    <name type="common">ex Gao et al. 2016</name>
    <dbReference type="NCBI Taxonomy" id="1737354"/>
    <lineage>
        <taxon>Bacteria</taxon>
        <taxon>Bacillati</taxon>
        <taxon>Bacillota</taxon>
        <taxon>Bacilli</taxon>
        <taxon>Bacillales</taxon>
        <taxon>Paenibacillaceae</taxon>
        <taxon>Paenibacillus</taxon>
    </lineage>
</organism>
<protein>
    <submittedName>
        <fullName evidence="1">Uncharacterized protein</fullName>
    </submittedName>
</protein>
<reference evidence="1 2" key="1">
    <citation type="journal article" date="2014" name="Int. J. Syst. Evol. Microbiol.">
        <title>Complete genome sequence of Corynebacterium casei LMG S-19264T (=DSM 44701T), isolated from a smear-ripened cheese.</title>
        <authorList>
            <consortium name="US DOE Joint Genome Institute (JGI-PGF)"/>
            <person name="Walter F."/>
            <person name="Albersmeier A."/>
            <person name="Kalinowski J."/>
            <person name="Ruckert C."/>
        </authorList>
    </citation>
    <scope>NUCLEOTIDE SEQUENCE [LARGE SCALE GENOMIC DNA]</scope>
    <source>
        <strain evidence="1 2">CGMCC 1.15286</strain>
    </source>
</reference>